<evidence type="ECO:0000313" key="2">
    <source>
        <dbReference type="Proteomes" id="UP000423756"/>
    </source>
</evidence>
<dbReference type="AlphaFoldDB" id="A0A7V7NWT1"/>
<protein>
    <submittedName>
        <fullName evidence="1">Uncharacterized protein</fullName>
    </submittedName>
</protein>
<reference evidence="1 2" key="1">
    <citation type="submission" date="2019-09" db="EMBL/GenBank/DDBJ databases">
        <title>Draft genome sequences of 48 bacterial type strains from the CCUG.</title>
        <authorList>
            <person name="Tunovic T."/>
            <person name="Pineiro-Iglesias B."/>
            <person name="Unosson C."/>
            <person name="Inganas E."/>
            <person name="Ohlen M."/>
            <person name="Cardew S."/>
            <person name="Jensie-Markopoulos S."/>
            <person name="Salva-Serra F."/>
            <person name="Jaen-Luchoro D."/>
            <person name="Karlsson R."/>
            <person name="Svensson-Stadler L."/>
            <person name="Chun J."/>
            <person name="Moore E."/>
        </authorList>
    </citation>
    <scope>NUCLEOTIDE SEQUENCE [LARGE SCALE GENOMIC DNA]</scope>
    <source>
        <strain evidence="1 2">CCUG 48643</strain>
    </source>
</reference>
<accession>A0A7V7NWT1</accession>
<dbReference type="GeneID" id="77344776"/>
<organism evidence="1 2">
    <name type="scientific">Vibrio chagasii</name>
    <dbReference type="NCBI Taxonomy" id="170679"/>
    <lineage>
        <taxon>Bacteria</taxon>
        <taxon>Pseudomonadati</taxon>
        <taxon>Pseudomonadota</taxon>
        <taxon>Gammaproteobacteria</taxon>
        <taxon>Vibrionales</taxon>
        <taxon>Vibrionaceae</taxon>
        <taxon>Vibrio</taxon>
    </lineage>
</organism>
<gene>
    <name evidence="1" type="ORF">F7Q91_02820</name>
</gene>
<dbReference type="RefSeq" id="WP_137406670.1">
    <property type="nucleotide sequence ID" value="NZ_AP025467.1"/>
</dbReference>
<sequence>MSNYYTQASQKIELIPSHAIFALTAYKCLTDPSLDFSSESTPPAVQYPLAAYELARKVALSEDGGYTKDNFSIPFILTPGIGGLQIQHDESIDIDKAALFVQLLFKHFDLDTYLYFDVSYSTSSDEIDGFGGGAVFITKDSITSMSTESWIGEQIRQFHESKTKEQSL</sequence>
<proteinExistence type="predicted"/>
<comment type="caution">
    <text evidence="1">The sequence shown here is derived from an EMBL/GenBank/DDBJ whole genome shotgun (WGS) entry which is preliminary data.</text>
</comment>
<evidence type="ECO:0000313" key="1">
    <source>
        <dbReference type="EMBL" id="KAB0482353.1"/>
    </source>
</evidence>
<dbReference type="Proteomes" id="UP000423756">
    <property type="component" value="Unassembled WGS sequence"/>
</dbReference>
<dbReference type="EMBL" id="VZPX01000004">
    <property type="protein sequence ID" value="KAB0482353.1"/>
    <property type="molecule type" value="Genomic_DNA"/>
</dbReference>
<name>A0A7V7NWT1_9VIBR</name>